<proteinExistence type="predicted"/>
<dbReference type="InterPro" id="IPR036770">
    <property type="entry name" value="Ankyrin_rpt-contain_sf"/>
</dbReference>
<dbReference type="Proteomes" id="UP000054498">
    <property type="component" value="Unassembled WGS sequence"/>
</dbReference>
<evidence type="ECO:0000313" key="3">
    <source>
        <dbReference type="Proteomes" id="UP000054498"/>
    </source>
</evidence>
<feature type="non-terminal residue" evidence="2">
    <location>
        <position position="65"/>
    </location>
</feature>
<dbReference type="KEGG" id="mng:MNEG_0643"/>
<dbReference type="RefSeq" id="XP_013906318.1">
    <property type="nucleotide sequence ID" value="XM_014050864.1"/>
</dbReference>
<evidence type="ECO:0000256" key="1">
    <source>
        <dbReference type="PROSITE-ProRule" id="PRU00023"/>
    </source>
</evidence>
<dbReference type="PROSITE" id="PS50088">
    <property type="entry name" value="ANK_REPEAT"/>
    <property type="match status" value="1"/>
</dbReference>
<organism evidence="2 3">
    <name type="scientific">Monoraphidium neglectum</name>
    <dbReference type="NCBI Taxonomy" id="145388"/>
    <lineage>
        <taxon>Eukaryota</taxon>
        <taxon>Viridiplantae</taxon>
        <taxon>Chlorophyta</taxon>
        <taxon>core chlorophytes</taxon>
        <taxon>Chlorophyceae</taxon>
        <taxon>CS clade</taxon>
        <taxon>Sphaeropleales</taxon>
        <taxon>Selenastraceae</taxon>
        <taxon>Monoraphidium</taxon>
    </lineage>
</organism>
<name>A0A0D2LLQ0_9CHLO</name>
<dbReference type="AlphaFoldDB" id="A0A0D2LLQ0"/>
<gene>
    <name evidence="2" type="ORF">MNEG_0643</name>
</gene>
<accession>A0A0D2LLQ0</accession>
<keyword evidence="3" id="KW-1185">Reference proteome</keyword>
<protein>
    <submittedName>
        <fullName evidence="2">Uncharacterized protein</fullName>
    </submittedName>
</protein>
<keyword evidence="1" id="KW-0040">ANK repeat</keyword>
<feature type="repeat" description="ANK" evidence="1">
    <location>
        <begin position="17"/>
        <end position="53"/>
    </location>
</feature>
<dbReference type="Pfam" id="PF00023">
    <property type="entry name" value="Ank"/>
    <property type="match status" value="1"/>
</dbReference>
<dbReference type="Gene3D" id="1.25.40.20">
    <property type="entry name" value="Ankyrin repeat-containing domain"/>
    <property type="match status" value="1"/>
</dbReference>
<evidence type="ECO:0000313" key="2">
    <source>
        <dbReference type="EMBL" id="KIZ07299.1"/>
    </source>
</evidence>
<dbReference type="EMBL" id="KK100274">
    <property type="protein sequence ID" value="KIZ07299.1"/>
    <property type="molecule type" value="Genomic_DNA"/>
</dbReference>
<dbReference type="InterPro" id="IPR002110">
    <property type="entry name" value="Ankyrin_rpt"/>
</dbReference>
<sequence>VEVLWPRRVEFDAADAAGRTALHLASAGAGRSEALEVVSKLIIAGCNVSATDAAGFTAGHLAAFN</sequence>
<reference evidence="2 3" key="1">
    <citation type="journal article" date="2013" name="BMC Genomics">
        <title>Reconstruction of the lipid metabolism for the microalga Monoraphidium neglectum from its genome sequence reveals characteristics suitable for biofuel production.</title>
        <authorList>
            <person name="Bogen C."/>
            <person name="Al-Dilaimi A."/>
            <person name="Albersmeier A."/>
            <person name="Wichmann J."/>
            <person name="Grundmann M."/>
            <person name="Rupp O."/>
            <person name="Lauersen K.J."/>
            <person name="Blifernez-Klassen O."/>
            <person name="Kalinowski J."/>
            <person name="Goesmann A."/>
            <person name="Mussgnug J.H."/>
            <person name="Kruse O."/>
        </authorList>
    </citation>
    <scope>NUCLEOTIDE SEQUENCE [LARGE SCALE GENOMIC DNA]</scope>
    <source>
        <strain evidence="2 3">SAG 48.87</strain>
    </source>
</reference>
<dbReference type="SUPFAM" id="SSF48403">
    <property type="entry name" value="Ankyrin repeat"/>
    <property type="match status" value="1"/>
</dbReference>
<dbReference type="OrthoDB" id="194358at2759"/>
<feature type="non-terminal residue" evidence="2">
    <location>
        <position position="1"/>
    </location>
</feature>
<dbReference type="GeneID" id="25726761"/>